<comment type="caution">
    <text evidence="1">The sequence shown here is derived from an EMBL/GenBank/DDBJ whole genome shotgun (WGS) entry which is preliminary data.</text>
</comment>
<dbReference type="Proteomes" id="UP001239111">
    <property type="component" value="Chromosome 2"/>
</dbReference>
<protein>
    <submittedName>
        <fullName evidence="1">Uncharacterized protein</fullName>
    </submittedName>
</protein>
<evidence type="ECO:0000313" key="1">
    <source>
        <dbReference type="EMBL" id="KAJ8679747.1"/>
    </source>
</evidence>
<reference evidence="1" key="1">
    <citation type="submission" date="2023-04" db="EMBL/GenBank/DDBJ databases">
        <title>A chromosome-level genome assembly of the parasitoid wasp Eretmocerus hayati.</title>
        <authorList>
            <person name="Zhong Y."/>
            <person name="Liu S."/>
            <person name="Liu Y."/>
        </authorList>
    </citation>
    <scope>NUCLEOTIDE SEQUENCE</scope>
    <source>
        <strain evidence="1">ZJU_SS_LIU_2023</strain>
    </source>
</reference>
<accession>A0ACC2P8W6</accession>
<dbReference type="EMBL" id="CM056742">
    <property type="protein sequence ID" value="KAJ8679747.1"/>
    <property type="molecule type" value="Genomic_DNA"/>
</dbReference>
<keyword evidence="2" id="KW-1185">Reference proteome</keyword>
<proteinExistence type="predicted"/>
<evidence type="ECO:0000313" key="2">
    <source>
        <dbReference type="Proteomes" id="UP001239111"/>
    </source>
</evidence>
<gene>
    <name evidence="1" type="ORF">QAD02_015534</name>
</gene>
<sequence>MAYTYFGKFPELDNCIRKDLQEERQKLDELEQDVMRDAPRISNNQLDESSIVNLDRGGEAALEIQRRRLLTEIQQLRDDPDIQDYQNYDSDLFAGPHYWMSDDPDCSMDGRSLRAMMAQIESEQQNKCNMMIDLMRQLDLVQDQLGISSGSRGAGTRLDH</sequence>
<name>A0ACC2P8W6_9HYME</name>
<organism evidence="1 2">
    <name type="scientific">Eretmocerus hayati</name>
    <dbReference type="NCBI Taxonomy" id="131215"/>
    <lineage>
        <taxon>Eukaryota</taxon>
        <taxon>Metazoa</taxon>
        <taxon>Ecdysozoa</taxon>
        <taxon>Arthropoda</taxon>
        <taxon>Hexapoda</taxon>
        <taxon>Insecta</taxon>
        <taxon>Pterygota</taxon>
        <taxon>Neoptera</taxon>
        <taxon>Endopterygota</taxon>
        <taxon>Hymenoptera</taxon>
        <taxon>Apocrita</taxon>
        <taxon>Proctotrupomorpha</taxon>
        <taxon>Chalcidoidea</taxon>
        <taxon>Aphelinidae</taxon>
        <taxon>Aphelininae</taxon>
        <taxon>Eretmocerus</taxon>
    </lineage>
</organism>